<feature type="domain" description="UspA" evidence="2">
    <location>
        <begin position="1"/>
        <end position="139"/>
    </location>
</feature>
<comment type="similarity">
    <text evidence="1">Belongs to the universal stress protein A family.</text>
</comment>
<evidence type="ECO:0000313" key="4">
    <source>
        <dbReference type="Proteomes" id="UP000248410"/>
    </source>
</evidence>
<dbReference type="EMBL" id="CP029288">
    <property type="protein sequence ID" value="AWR96759.1"/>
    <property type="molecule type" value="Genomic_DNA"/>
</dbReference>
<dbReference type="InterPro" id="IPR014729">
    <property type="entry name" value="Rossmann-like_a/b/a_fold"/>
</dbReference>
<evidence type="ECO:0000259" key="2">
    <source>
        <dbReference type="Pfam" id="PF00582"/>
    </source>
</evidence>
<sequence length="139" mass="15345">MYKKILVGFDGSHHSMKALLHALNLAKTHPAEIVAVEAIETPGDYVIEGYFHEDHIKIKEKIAMHTEQIKRLSAEHGINIKYKVARGPPAEVISKFAEIEDVDLIVLGTRGLRGLKKLVLGSVSSAVSEKAKKPVMIIK</sequence>
<dbReference type="GeneID" id="36837056"/>
<keyword evidence="4" id="KW-1185">Reference proteome</keyword>
<evidence type="ECO:0000256" key="1">
    <source>
        <dbReference type="ARBA" id="ARBA00008791"/>
    </source>
</evidence>
<gene>
    <name evidence="3" type="ORF">DFR86_03765</name>
</gene>
<dbReference type="AlphaFoldDB" id="A0A2U9IL42"/>
<proteinExistence type="inferred from homology"/>
<dbReference type="OrthoDB" id="105697at2157"/>
<dbReference type="PANTHER" id="PTHR46268">
    <property type="entry name" value="STRESS RESPONSE PROTEIN NHAX"/>
    <property type="match status" value="1"/>
</dbReference>
<dbReference type="PANTHER" id="PTHR46268:SF6">
    <property type="entry name" value="UNIVERSAL STRESS PROTEIN UP12"/>
    <property type="match status" value="1"/>
</dbReference>
<name>A0A2U9IL42_9CREN</name>
<organism evidence="3 4">
    <name type="scientific">Acidianus sulfidivorans JP7</name>
    <dbReference type="NCBI Taxonomy" id="619593"/>
    <lineage>
        <taxon>Archaea</taxon>
        <taxon>Thermoproteota</taxon>
        <taxon>Thermoprotei</taxon>
        <taxon>Sulfolobales</taxon>
        <taxon>Sulfolobaceae</taxon>
        <taxon>Acidianus</taxon>
    </lineage>
</organism>
<dbReference type="Pfam" id="PF00582">
    <property type="entry name" value="Usp"/>
    <property type="match status" value="1"/>
</dbReference>
<dbReference type="InterPro" id="IPR006015">
    <property type="entry name" value="Universal_stress_UspA"/>
</dbReference>
<dbReference type="KEGG" id="asul:DFR86_03765"/>
<dbReference type="CDD" id="cd00293">
    <property type="entry name" value="USP-like"/>
    <property type="match status" value="1"/>
</dbReference>
<dbReference type="RefSeq" id="WP_110379649.1">
    <property type="nucleotide sequence ID" value="NZ_CP029288.2"/>
</dbReference>
<protein>
    <submittedName>
        <fullName evidence="3">Universal stress protein</fullName>
    </submittedName>
</protein>
<reference evidence="3 4" key="1">
    <citation type="submission" date="2018-05" db="EMBL/GenBank/DDBJ databases">
        <title>Complete Genome Sequences of Extremely Thermoacidophilic, Metal-Mobilizing Type-Strain Members of the Archaeal Family Sulfolobaceae: Acidianus brierleyi DSM-1651T, Acidianus sulfidivorans DSM-18786T, Metallosphaera hakonensis DSM-7519T, and Metallosphaera prunae DSM-10039T.</title>
        <authorList>
            <person name="Counts J.A."/>
            <person name="Kelly R.M."/>
        </authorList>
    </citation>
    <scope>NUCLEOTIDE SEQUENCE [LARGE SCALE GENOMIC DNA]</scope>
    <source>
        <strain evidence="3 4">JP7</strain>
    </source>
</reference>
<dbReference type="Proteomes" id="UP000248410">
    <property type="component" value="Chromosome"/>
</dbReference>
<dbReference type="InterPro" id="IPR006016">
    <property type="entry name" value="UspA"/>
</dbReference>
<accession>A0A2U9IL42</accession>
<dbReference type="PRINTS" id="PR01438">
    <property type="entry name" value="UNVRSLSTRESS"/>
</dbReference>
<dbReference type="SUPFAM" id="SSF52402">
    <property type="entry name" value="Adenine nucleotide alpha hydrolases-like"/>
    <property type="match status" value="1"/>
</dbReference>
<dbReference type="Gene3D" id="3.40.50.620">
    <property type="entry name" value="HUPs"/>
    <property type="match status" value="1"/>
</dbReference>
<evidence type="ECO:0000313" key="3">
    <source>
        <dbReference type="EMBL" id="AWR96759.1"/>
    </source>
</evidence>